<dbReference type="GO" id="GO:0016020">
    <property type="term" value="C:membrane"/>
    <property type="evidence" value="ECO:0007669"/>
    <property type="project" value="UniProtKB-SubCell"/>
</dbReference>
<evidence type="ECO:0000256" key="1">
    <source>
        <dbReference type="ARBA" id="ARBA00004141"/>
    </source>
</evidence>
<accession>A0A1G9X9M3</accession>
<feature type="transmembrane region" description="Helical" evidence="5">
    <location>
        <begin position="63"/>
        <end position="84"/>
    </location>
</feature>
<keyword evidence="2 5" id="KW-0812">Transmembrane</keyword>
<name>A0A1G9X9M3_9SPHI</name>
<organism evidence="7 8">
    <name type="scientific">Pedobacter steynii</name>
    <dbReference type="NCBI Taxonomy" id="430522"/>
    <lineage>
        <taxon>Bacteria</taxon>
        <taxon>Pseudomonadati</taxon>
        <taxon>Bacteroidota</taxon>
        <taxon>Sphingobacteriia</taxon>
        <taxon>Sphingobacteriales</taxon>
        <taxon>Sphingobacteriaceae</taxon>
        <taxon>Pedobacter</taxon>
    </lineage>
</organism>
<dbReference type="OrthoDB" id="648842at2"/>
<keyword evidence="8" id="KW-1185">Reference proteome</keyword>
<keyword evidence="4 5" id="KW-0472">Membrane</keyword>
<feature type="transmembrane region" description="Helical" evidence="5">
    <location>
        <begin position="165"/>
        <end position="182"/>
    </location>
</feature>
<dbReference type="EMBL" id="FNGY01000005">
    <property type="protein sequence ID" value="SDM93434.1"/>
    <property type="molecule type" value="Genomic_DNA"/>
</dbReference>
<evidence type="ECO:0000256" key="3">
    <source>
        <dbReference type="ARBA" id="ARBA00022989"/>
    </source>
</evidence>
<proteinExistence type="predicted"/>
<dbReference type="GO" id="GO:0030416">
    <property type="term" value="P:methylamine metabolic process"/>
    <property type="evidence" value="ECO:0007669"/>
    <property type="project" value="InterPro"/>
</dbReference>
<sequence>MKKIALNFARIFVGVLFIFSGLIKANDPLGFGYKLQEYFDEFHNIFLKFIGSNAGGSFFLSEMATGIAILLCVLEIVLGALLLFGFWSKKVTWGLLGTIIFFTFLTFVSAYFKIVTSCGCFGDAIPLTPWQSFSKDLVLLVLIVYLFLCHKLIKPITDQPGLQKGLLAGVLILSTLFSLYTYRRLPILDFLPYKVGANIPELMRIPPGAQPDEFQIMYNLTNKKTKEKKVMSDKEYLKTEIWKDDNWEIVGTPEKKLIKKGYEPKIKDLNISDGSGTDYTKELIENPYYNLIVVAYNLKDTDEEGMSALNAMSLNAAEQFNIRTVLLTSNSAQDAAVFSKKMKLFTEIFYADAVPLKSMVRANPGVLLLKNGVVINKWAYNAMPSFEELSEKYFSK</sequence>
<dbReference type="STRING" id="430522.BFS30_07965"/>
<dbReference type="Proteomes" id="UP000183200">
    <property type="component" value="Unassembled WGS sequence"/>
</dbReference>
<evidence type="ECO:0000256" key="5">
    <source>
        <dbReference type="SAM" id="Phobius"/>
    </source>
</evidence>
<evidence type="ECO:0000259" key="6">
    <source>
        <dbReference type="Pfam" id="PF07291"/>
    </source>
</evidence>
<protein>
    <submittedName>
        <fullName evidence="7">Uncharacterized membrane protein YphA, DoxX/SURF4 family</fullName>
    </submittedName>
</protein>
<keyword evidence="3 5" id="KW-1133">Transmembrane helix</keyword>
<dbReference type="Pfam" id="PF07291">
    <property type="entry name" value="MauE"/>
    <property type="match status" value="1"/>
</dbReference>
<evidence type="ECO:0000313" key="7">
    <source>
        <dbReference type="EMBL" id="SDM93434.1"/>
    </source>
</evidence>
<dbReference type="NCBIfam" id="NF045576">
    <property type="entry name" value="BT_3928_fam"/>
    <property type="match status" value="1"/>
</dbReference>
<feature type="domain" description="Methylamine utilisation protein MauE" evidence="6">
    <location>
        <begin position="3"/>
        <end position="148"/>
    </location>
</feature>
<feature type="transmembrane region" description="Helical" evidence="5">
    <location>
        <begin position="132"/>
        <end position="153"/>
    </location>
</feature>
<feature type="transmembrane region" description="Helical" evidence="5">
    <location>
        <begin position="7"/>
        <end position="25"/>
    </location>
</feature>
<evidence type="ECO:0000256" key="4">
    <source>
        <dbReference type="ARBA" id="ARBA00023136"/>
    </source>
</evidence>
<dbReference type="RefSeq" id="WP_074608762.1">
    <property type="nucleotide sequence ID" value="NZ_FNGY01000005.1"/>
</dbReference>
<evidence type="ECO:0000256" key="2">
    <source>
        <dbReference type="ARBA" id="ARBA00022692"/>
    </source>
</evidence>
<reference evidence="8" key="1">
    <citation type="submission" date="2016-10" db="EMBL/GenBank/DDBJ databases">
        <authorList>
            <person name="Varghese N."/>
            <person name="Submissions S."/>
        </authorList>
    </citation>
    <scope>NUCLEOTIDE SEQUENCE [LARGE SCALE GENOMIC DNA]</scope>
    <source>
        <strain evidence="8">DSM 19110</strain>
    </source>
</reference>
<feature type="transmembrane region" description="Helical" evidence="5">
    <location>
        <begin position="91"/>
        <end position="112"/>
    </location>
</feature>
<comment type="subcellular location">
    <subcellularLocation>
        <location evidence="1">Membrane</location>
        <topology evidence="1">Multi-pass membrane protein</topology>
    </subcellularLocation>
</comment>
<dbReference type="AlphaFoldDB" id="A0A1G9X9M3"/>
<gene>
    <name evidence="7" type="ORF">SAMN05421820_105419</name>
</gene>
<dbReference type="InterPro" id="IPR009908">
    <property type="entry name" value="Methylamine_util_MauE"/>
</dbReference>
<evidence type="ECO:0000313" key="8">
    <source>
        <dbReference type="Proteomes" id="UP000183200"/>
    </source>
</evidence>